<dbReference type="InterPro" id="IPR003661">
    <property type="entry name" value="HisK_dim/P_dom"/>
</dbReference>
<dbReference type="SUPFAM" id="SSF47384">
    <property type="entry name" value="Homodimeric domain of signal transducing histidine kinase"/>
    <property type="match status" value="1"/>
</dbReference>
<evidence type="ECO:0000256" key="7">
    <source>
        <dbReference type="ARBA" id="ARBA00023012"/>
    </source>
</evidence>
<protein>
    <recommendedName>
        <fullName evidence="3">histidine kinase</fullName>
        <ecNumber evidence="3">2.7.13.3</ecNumber>
    </recommendedName>
</protein>
<dbReference type="EMBL" id="JAVRHY010000004">
    <property type="protein sequence ID" value="MDT0617954.1"/>
    <property type="molecule type" value="Genomic_DNA"/>
</dbReference>
<dbReference type="InterPro" id="IPR050736">
    <property type="entry name" value="Sensor_HK_Regulatory"/>
</dbReference>
<evidence type="ECO:0000256" key="1">
    <source>
        <dbReference type="ARBA" id="ARBA00000085"/>
    </source>
</evidence>
<comment type="catalytic activity">
    <reaction evidence="1">
        <text>ATP + protein L-histidine = ADP + protein N-phospho-L-histidine.</text>
        <dbReference type="EC" id="2.7.13.3"/>
    </reaction>
</comment>
<dbReference type="SMART" id="SM00304">
    <property type="entry name" value="HAMP"/>
    <property type="match status" value="1"/>
</dbReference>
<dbReference type="RefSeq" id="WP_311657937.1">
    <property type="nucleotide sequence ID" value="NZ_JAVRHY010000004.1"/>
</dbReference>
<proteinExistence type="predicted"/>
<dbReference type="PANTHER" id="PTHR43711:SF28">
    <property type="entry name" value="SENSOR HISTIDINE KINASE YXDK"/>
    <property type="match status" value="1"/>
</dbReference>
<dbReference type="PROSITE" id="PS50885">
    <property type="entry name" value="HAMP"/>
    <property type="match status" value="1"/>
</dbReference>
<keyword evidence="6 12" id="KW-0418">Kinase</keyword>
<dbReference type="InterPro" id="IPR036097">
    <property type="entry name" value="HisK_dim/P_sf"/>
</dbReference>
<sequence>MISVRKRVFIGRSIQDRLHPIRARDSRPRADSYYWPVRGLNGLLIITLAITGIALAFGAAATAIGWQRAQFLLQRGGHAYEQLELLARVAGGIDRYMASLAAPGVDDEARRDAMSLLTAWHQSVGAELALLEPAARADERGELDQIAAIEALLTRAEEVLLTRREPLWVTREHIERLLDQAIRDERAEVQANARQMADTAREATLLAVGLPLLVLTLAAAVNLGLVGAMRSRLRRLMHGAALVGGGRLDYRLQDRTRDDIGLLAAMFDRMAARLQRDRHRLDSLRADLANQVAARTAELEQRNRRLQAVDNRREQFFSEISHELRTPLTALRGEADMALRQRAPDTGQLRAVLQQIVGLADSLSHAIEDLVALARSRSRELAFVREDLQLGKIVSRAAAAAGALGRPRGIRVIGLAPGHAVTLRGDGQRLQQALLTLLDNAIKHSPDEGCVHIELDHDLPTGSGIITVTDQGPGMAPAERERAFDGFARGGDTGGLGLGLTIARRIAQDHGGTIELGAGPGGRGTRAVLVLPLAAAEVAAP</sequence>
<dbReference type="Pfam" id="PF00512">
    <property type="entry name" value="HisKA"/>
    <property type="match status" value="1"/>
</dbReference>
<feature type="transmembrane region" description="Helical" evidence="9">
    <location>
        <begin position="203"/>
        <end position="225"/>
    </location>
</feature>
<dbReference type="Gene3D" id="1.10.287.130">
    <property type="match status" value="1"/>
</dbReference>
<gene>
    <name evidence="12" type="ORF">RM531_05675</name>
</gene>
<dbReference type="SMART" id="SM00388">
    <property type="entry name" value="HisKA"/>
    <property type="match status" value="1"/>
</dbReference>
<feature type="domain" description="Histidine kinase" evidence="10">
    <location>
        <begin position="319"/>
        <end position="535"/>
    </location>
</feature>
<keyword evidence="13" id="KW-1185">Reference proteome</keyword>
<evidence type="ECO:0000259" key="10">
    <source>
        <dbReference type="PROSITE" id="PS50109"/>
    </source>
</evidence>
<evidence type="ECO:0000313" key="13">
    <source>
        <dbReference type="Proteomes" id="UP001259982"/>
    </source>
</evidence>
<dbReference type="InterPro" id="IPR003594">
    <property type="entry name" value="HATPase_dom"/>
</dbReference>
<feature type="coiled-coil region" evidence="8">
    <location>
        <begin position="271"/>
        <end position="309"/>
    </location>
</feature>
<dbReference type="InterPro" id="IPR003660">
    <property type="entry name" value="HAMP_dom"/>
</dbReference>
<dbReference type="CDD" id="cd00082">
    <property type="entry name" value="HisKA"/>
    <property type="match status" value="1"/>
</dbReference>
<evidence type="ECO:0000259" key="11">
    <source>
        <dbReference type="PROSITE" id="PS50885"/>
    </source>
</evidence>
<dbReference type="Pfam" id="PF00672">
    <property type="entry name" value="HAMP"/>
    <property type="match status" value="1"/>
</dbReference>
<evidence type="ECO:0000256" key="9">
    <source>
        <dbReference type="SAM" id="Phobius"/>
    </source>
</evidence>
<feature type="domain" description="HAMP" evidence="11">
    <location>
        <begin position="227"/>
        <end position="279"/>
    </location>
</feature>
<dbReference type="CDD" id="cd06225">
    <property type="entry name" value="HAMP"/>
    <property type="match status" value="1"/>
</dbReference>
<organism evidence="12 13">
    <name type="scientific">Spectribacter acetivorans</name>
    <dbReference type="NCBI Taxonomy" id="3075603"/>
    <lineage>
        <taxon>Bacteria</taxon>
        <taxon>Pseudomonadati</taxon>
        <taxon>Pseudomonadota</taxon>
        <taxon>Gammaproteobacteria</taxon>
        <taxon>Salinisphaerales</taxon>
        <taxon>Salinisphaeraceae</taxon>
        <taxon>Spectribacter</taxon>
    </lineage>
</organism>
<dbReference type="SMART" id="SM00387">
    <property type="entry name" value="HATPase_c"/>
    <property type="match status" value="1"/>
</dbReference>
<dbReference type="InterPro" id="IPR036890">
    <property type="entry name" value="HATPase_C_sf"/>
</dbReference>
<dbReference type="GO" id="GO:0016301">
    <property type="term" value="F:kinase activity"/>
    <property type="evidence" value="ECO:0007669"/>
    <property type="project" value="UniProtKB-KW"/>
</dbReference>
<dbReference type="PROSITE" id="PS50109">
    <property type="entry name" value="HIS_KIN"/>
    <property type="match status" value="1"/>
</dbReference>
<evidence type="ECO:0000256" key="6">
    <source>
        <dbReference type="ARBA" id="ARBA00022777"/>
    </source>
</evidence>
<reference evidence="12 13" key="1">
    <citation type="submission" date="2023-09" db="EMBL/GenBank/DDBJ databases">
        <authorList>
            <person name="Rey-Velasco X."/>
        </authorList>
    </citation>
    <scope>NUCLEOTIDE SEQUENCE [LARGE SCALE GENOMIC DNA]</scope>
    <source>
        <strain evidence="12 13">P385</strain>
    </source>
</reference>
<dbReference type="PRINTS" id="PR00344">
    <property type="entry name" value="BCTRLSENSOR"/>
</dbReference>
<comment type="subcellular location">
    <subcellularLocation>
        <location evidence="2">Membrane</location>
    </subcellularLocation>
</comment>
<dbReference type="PANTHER" id="PTHR43711">
    <property type="entry name" value="TWO-COMPONENT HISTIDINE KINASE"/>
    <property type="match status" value="1"/>
</dbReference>
<dbReference type="Proteomes" id="UP001259982">
    <property type="component" value="Unassembled WGS sequence"/>
</dbReference>
<evidence type="ECO:0000256" key="2">
    <source>
        <dbReference type="ARBA" id="ARBA00004370"/>
    </source>
</evidence>
<dbReference type="Gene3D" id="6.10.340.10">
    <property type="match status" value="1"/>
</dbReference>
<evidence type="ECO:0000313" key="12">
    <source>
        <dbReference type="EMBL" id="MDT0617954.1"/>
    </source>
</evidence>
<keyword evidence="7" id="KW-0902">Two-component regulatory system</keyword>
<keyword evidence="9" id="KW-0812">Transmembrane</keyword>
<keyword evidence="5" id="KW-0808">Transferase</keyword>
<keyword evidence="9" id="KW-1133">Transmembrane helix</keyword>
<keyword evidence="4" id="KW-0597">Phosphoprotein</keyword>
<comment type="caution">
    <text evidence="12">The sequence shown here is derived from an EMBL/GenBank/DDBJ whole genome shotgun (WGS) entry which is preliminary data.</text>
</comment>
<evidence type="ECO:0000256" key="4">
    <source>
        <dbReference type="ARBA" id="ARBA00022553"/>
    </source>
</evidence>
<dbReference type="CDD" id="cd00075">
    <property type="entry name" value="HATPase"/>
    <property type="match status" value="1"/>
</dbReference>
<evidence type="ECO:0000256" key="8">
    <source>
        <dbReference type="SAM" id="Coils"/>
    </source>
</evidence>
<keyword evidence="9" id="KW-0472">Membrane</keyword>
<feature type="transmembrane region" description="Helical" evidence="9">
    <location>
        <begin position="43"/>
        <end position="66"/>
    </location>
</feature>
<dbReference type="Gene3D" id="3.30.565.10">
    <property type="entry name" value="Histidine kinase-like ATPase, C-terminal domain"/>
    <property type="match status" value="1"/>
</dbReference>
<dbReference type="InterPro" id="IPR005467">
    <property type="entry name" value="His_kinase_dom"/>
</dbReference>
<keyword evidence="8" id="KW-0175">Coiled coil</keyword>
<dbReference type="SUPFAM" id="SSF158472">
    <property type="entry name" value="HAMP domain-like"/>
    <property type="match status" value="1"/>
</dbReference>
<evidence type="ECO:0000256" key="5">
    <source>
        <dbReference type="ARBA" id="ARBA00022679"/>
    </source>
</evidence>
<dbReference type="SUPFAM" id="SSF55874">
    <property type="entry name" value="ATPase domain of HSP90 chaperone/DNA topoisomerase II/histidine kinase"/>
    <property type="match status" value="1"/>
</dbReference>
<dbReference type="EC" id="2.7.13.3" evidence="3"/>
<dbReference type="Pfam" id="PF02518">
    <property type="entry name" value="HATPase_c"/>
    <property type="match status" value="1"/>
</dbReference>
<name>A0ABU3B6T9_9GAMM</name>
<dbReference type="InterPro" id="IPR004358">
    <property type="entry name" value="Sig_transdc_His_kin-like_C"/>
</dbReference>
<accession>A0ABU3B6T9</accession>
<evidence type="ECO:0000256" key="3">
    <source>
        <dbReference type="ARBA" id="ARBA00012438"/>
    </source>
</evidence>